<gene>
    <name evidence="1" type="ORF">CNQ84_00555</name>
</gene>
<keyword evidence="2" id="KW-1185">Reference proteome</keyword>
<evidence type="ECO:0000313" key="2">
    <source>
        <dbReference type="Proteomes" id="UP000242313"/>
    </source>
</evidence>
<protein>
    <recommendedName>
        <fullName evidence="3">Phage tail assembly protein</fullName>
    </recommendedName>
</protein>
<name>A0A2A3MMK5_9PSED</name>
<sequence length="100" mass="10882">MGNASMTVVVGEKGSEVVCRELTVGEVRALMASQPSGDLIDNALSEDIRLTDLPTFTNLKAEDIEGLTQSQLAEVVRGCKEANPLFFAMLYRVKQPLPKQ</sequence>
<dbReference type="Proteomes" id="UP000242313">
    <property type="component" value="Unassembled WGS sequence"/>
</dbReference>
<comment type="caution">
    <text evidence="1">The sequence shown here is derived from an EMBL/GenBank/DDBJ whole genome shotgun (WGS) entry which is preliminary data.</text>
</comment>
<dbReference type="RefSeq" id="WP_096002981.1">
    <property type="nucleotide sequence ID" value="NZ_NTMR01000002.1"/>
</dbReference>
<dbReference type="EMBL" id="NTMR01000002">
    <property type="protein sequence ID" value="PBK05905.1"/>
    <property type="molecule type" value="Genomic_DNA"/>
</dbReference>
<reference evidence="1 2" key="1">
    <citation type="submission" date="2017-09" db="EMBL/GenBank/DDBJ databases">
        <title>Pseudomonas abyssi sp. nov. isolated from Abyssopelagic Water.</title>
        <authorList>
            <person name="Wei Y."/>
        </authorList>
    </citation>
    <scope>NUCLEOTIDE SEQUENCE [LARGE SCALE GENOMIC DNA]</scope>
    <source>
        <strain evidence="1 2">MT5</strain>
    </source>
</reference>
<proteinExistence type="predicted"/>
<organism evidence="1 2">
    <name type="scientific">Pseudomonas abyssi</name>
    <dbReference type="NCBI Taxonomy" id="170540"/>
    <lineage>
        <taxon>Bacteria</taxon>
        <taxon>Pseudomonadati</taxon>
        <taxon>Pseudomonadota</taxon>
        <taxon>Gammaproteobacteria</taxon>
        <taxon>Pseudomonadales</taxon>
        <taxon>Pseudomonadaceae</taxon>
        <taxon>Pseudomonas</taxon>
    </lineage>
</organism>
<dbReference type="AlphaFoldDB" id="A0A2A3MMK5"/>
<evidence type="ECO:0000313" key="1">
    <source>
        <dbReference type="EMBL" id="PBK05905.1"/>
    </source>
</evidence>
<evidence type="ECO:0008006" key="3">
    <source>
        <dbReference type="Google" id="ProtNLM"/>
    </source>
</evidence>
<accession>A0A2A3MMK5</accession>